<evidence type="ECO:0000313" key="2">
    <source>
        <dbReference type="EMBL" id="CAI5791800.1"/>
    </source>
</evidence>
<keyword evidence="3" id="KW-1185">Reference proteome</keyword>
<name>A0AA35PMY6_9SAUR</name>
<keyword evidence="1" id="KW-0472">Membrane</keyword>
<proteinExistence type="predicted"/>
<organism evidence="2 3">
    <name type="scientific">Podarcis lilfordi</name>
    <name type="common">Lilford's wall lizard</name>
    <dbReference type="NCBI Taxonomy" id="74358"/>
    <lineage>
        <taxon>Eukaryota</taxon>
        <taxon>Metazoa</taxon>
        <taxon>Chordata</taxon>
        <taxon>Craniata</taxon>
        <taxon>Vertebrata</taxon>
        <taxon>Euteleostomi</taxon>
        <taxon>Lepidosauria</taxon>
        <taxon>Squamata</taxon>
        <taxon>Bifurcata</taxon>
        <taxon>Unidentata</taxon>
        <taxon>Episquamata</taxon>
        <taxon>Laterata</taxon>
        <taxon>Lacertibaenia</taxon>
        <taxon>Lacertidae</taxon>
        <taxon>Podarcis</taxon>
    </lineage>
</organism>
<dbReference type="Proteomes" id="UP001178461">
    <property type="component" value="Chromosome 14"/>
</dbReference>
<protein>
    <submittedName>
        <fullName evidence="2">Uncharacterized protein</fullName>
    </submittedName>
</protein>
<keyword evidence="1" id="KW-1133">Transmembrane helix</keyword>
<dbReference type="EMBL" id="OX395139">
    <property type="protein sequence ID" value="CAI5791800.1"/>
    <property type="molecule type" value="Genomic_DNA"/>
</dbReference>
<feature type="transmembrane region" description="Helical" evidence="1">
    <location>
        <begin position="6"/>
        <end position="22"/>
    </location>
</feature>
<dbReference type="AlphaFoldDB" id="A0AA35PMY6"/>
<evidence type="ECO:0000313" key="3">
    <source>
        <dbReference type="Proteomes" id="UP001178461"/>
    </source>
</evidence>
<gene>
    <name evidence="2" type="ORF">PODLI_1B010163</name>
</gene>
<reference evidence="2" key="1">
    <citation type="submission" date="2022-12" db="EMBL/GenBank/DDBJ databases">
        <authorList>
            <person name="Alioto T."/>
            <person name="Alioto T."/>
            <person name="Gomez Garrido J."/>
        </authorList>
    </citation>
    <scope>NUCLEOTIDE SEQUENCE</scope>
</reference>
<accession>A0AA35PMY6</accession>
<evidence type="ECO:0000256" key="1">
    <source>
        <dbReference type="SAM" id="Phobius"/>
    </source>
</evidence>
<sequence length="72" mass="7947">MAGLYFYYYFTGFVAIKITLYNKAARRASEAALCARDQREGAELRPAGALDRKCLETARRPGGSGRSGGRLR</sequence>
<keyword evidence="1" id="KW-0812">Transmembrane</keyword>